<dbReference type="KEGG" id="mbah:HYN46_13085"/>
<dbReference type="AlphaFoldDB" id="A0A345P8S1"/>
<keyword evidence="1" id="KW-1133">Transmembrane helix</keyword>
<evidence type="ECO:0000313" key="2">
    <source>
        <dbReference type="EMBL" id="AXI03680.1"/>
    </source>
</evidence>
<keyword evidence="1" id="KW-0812">Transmembrane</keyword>
<evidence type="ECO:0000256" key="1">
    <source>
        <dbReference type="SAM" id="Phobius"/>
    </source>
</evidence>
<organism evidence="2 3">
    <name type="scientific">Aquirhabdus parva</name>
    <dbReference type="NCBI Taxonomy" id="2283318"/>
    <lineage>
        <taxon>Bacteria</taxon>
        <taxon>Pseudomonadati</taxon>
        <taxon>Pseudomonadota</taxon>
        <taxon>Gammaproteobacteria</taxon>
        <taxon>Moraxellales</taxon>
        <taxon>Moraxellaceae</taxon>
        <taxon>Aquirhabdus</taxon>
    </lineage>
</organism>
<gene>
    <name evidence="2" type="ORF">HYN46_13085</name>
</gene>
<protein>
    <submittedName>
        <fullName evidence="2">Uncharacterized protein</fullName>
    </submittedName>
</protein>
<proteinExistence type="predicted"/>
<keyword evidence="3" id="KW-1185">Reference proteome</keyword>
<feature type="transmembrane region" description="Helical" evidence="1">
    <location>
        <begin position="45"/>
        <end position="66"/>
    </location>
</feature>
<dbReference type="RefSeq" id="WP_114899788.1">
    <property type="nucleotide sequence ID" value="NZ_CP031222.1"/>
</dbReference>
<name>A0A345P8S1_9GAMM</name>
<dbReference type="Proteomes" id="UP000253940">
    <property type="component" value="Chromosome"/>
</dbReference>
<keyword evidence="1" id="KW-0472">Membrane</keyword>
<accession>A0A345P8S1</accession>
<sequence length="220" mass="24726">MIYYALAVVAALVAIFLLALLAMQFWRLGQYLKLKHPIVFRLYAAVWFFLGIIAALGAVTGFLSLANDYRKEQRRLAVEAILTAPGSGVSSQELALIKAAQSEYCYSPEQFFYLLKMPITKTITNKTAIAIEKAHSQGFTYNEIATAFGIYYLLSDKNQDVSSPKGSANQFNGECTNTNRIFYGSQYYLTPDRKINEVMKNLKSVEDDPLERLLKDSAKE</sequence>
<reference evidence="2 3" key="1">
    <citation type="submission" date="2018-07" db="EMBL/GenBank/DDBJ databases">
        <title>Genome sequencing of Moraxellaceae gen. HYN0046.</title>
        <authorList>
            <person name="Kim M."/>
            <person name="Yi H."/>
        </authorList>
    </citation>
    <scope>NUCLEOTIDE SEQUENCE [LARGE SCALE GENOMIC DNA]</scope>
    <source>
        <strain evidence="2 3">HYN0046</strain>
    </source>
</reference>
<evidence type="ECO:0000313" key="3">
    <source>
        <dbReference type="Proteomes" id="UP000253940"/>
    </source>
</evidence>
<dbReference type="EMBL" id="CP031222">
    <property type="protein sequence ID" value="AXI03680.1"/>
    <property type="molecule type" value="Genomic_DNA"/>
</dbReference>